<name>A0A656JVZ1_PSESF</name>
<keyword evidence="1" id="KW-0032">Aminotransferase</keyword>
<sequence>MKQRMVVDAVSRDVGPVVRTAPGLLNNEAEIDRFMALLGQRA</sequence>
<dbReference type="AlphaFoldDB" id="A0A656JVZ1"/>
<accession>A0A656JVZ1</accession>
<reference evidence="1 2" key="1">
    <citation type="journal article" date="2013" name="PLoS Pathog.">
        <title>Genomic analysis of the Kiwifruit pathogen Pseudomonas syringae pv. actinidiae provides insight into the origins of an emergent plant disease.</title>
        <authorList>
            <person name="McCann H.C."/>
            <person name="Rikkerink E.H."/>
            <person name="Bertels F."/>
            <person name="Fiers M."/>
            <person name="Lu A."/>
            <person name="Rees-George J."/>
            <person name="Andersen M.T."/>
            <person name="Gleave A.P."/>
            <person name="Haubold B."/>
            <person name="Wohlers M.W."/>
            <person name="Guttman D.S."/>
            <person name="Wang P.W."/>
            <person name="Straub C."/>
            <person name="Vanneste J.L."/>
            <person name="Rainey P.B."/>
            <person name="Templeton M.D."/>
        </authorList>
    </citation>
    <scope>NUCLEOTIDE SEQUENCE [LARGE SCALE GENOMIC DNA]</scope>
    <source>
        <strain evidence="1 2">ICMP 19096</strain>
    </source>
</reference>
<dbReference type="GO" id="GO:0008483">
    <property type="term" value="F:transaminase activity"/>
    <property type="evidence" value="ECO:0007669"/>
    <property type="project" value="UniProtKB-KW"/>
</dbReference>
<proteinExistence type="predicted"/>
<dbReference type="EMBL" id="AOKF01001843">
    <property type="protein sequence ID" value="EPN56789.1"/>
    <property type="molecule type" value="Genomic_DNA"/>
</dbReference>
<dbReference type="Proteomes" id="UP000018849">
    <property type="component" value="Unassembled WGS sequence"/>
</dbReference>
<gene>
    <name evidence="1" type="ORF">A245_21614</name>
</gene>
<keyword evidence="1" id="KW-0808">Transferase</keyword>
<protein>
    <submittedName>
        <fullName evidence="1">Class V aminotransferase</fullName>
    </submittedName>
</protein>
<evidence type="ECO:0000313" key="2">
    <source>
        <dbReference type="Proteomes" id="UP000018849"/>
    </source>
</evidence>
<evidence type="ECO:0000313" key="1">
    <source>
        <dbReference type="EMBL" id="EPN56789.1"/>
    </source>
</evidence>
<organism evidence="1 2">
    <name type="scientific">Pseudomonas syringae pv. actinidiae ICMP 19096</name>
    <dbReference type="NCBI Taxonomy" id="1194405"/>
    <lineage>
        <taxon>Bacteria</taxon>
        <taxon>Pseudomonadati</taxon>
        <taxon>Pseudomonadota</taxon>
        <taxon>Gammaproteobacteria</taxon>
        <taxon>Pseudomonadales</taxon>
        <taxon>Pseudomonadaceae</taxon>
        <taxon>Pseudomonas</taxon>
        <taxon>Pseudomonas syringae</taxon>
    </lineage>
</organism>
<comment type="caution">
    <text evidence="1">The sequence shown here is derived from an EMBL/GenBank/DDBJ whole genome shotgun (WGS) entry which is preliminary data.</text>
</comment>